<sequence>MSSFLNRSVTSPVPSIGKENRSSMNIRNSGNFNIHNIVPNADGKYIIPFQVVDYNNHYDQDEEMDFSDDNSVEADYDYDEQDEYDHEFI</sequence>
<dbReference type="Proteomes" id="UP000095282">
    <property type="component" value="Unplaced"/>
</dbReference>
<feature type="region of interest" description="Disordered" evidence="1">
    <location>
        <begin position="1"/>
        <end position="29"/>
    </location>
</feature>
<proteinExistence type="predicted"/>
<feature type="compositionally biased region" description="Polar residues" evidence="1">
    <location>
        <begin position="1"/>
        <end position="13"/>
    </location>
</feature>
<accession>A0A1I7U892</accession>
<keyword evidence="2" id="KW-1185">Reference proteome</keyword>
<evidence type="ECO:0000313" key="2">
    <source>
        <dbReference type="Proteomes" id="UP000095282"/>
    </source>
</evidence>
<evidence type="ECO:0000313" key="3">
    <source>
        <dbReference type="WBParaSite" id="Csp11.Scaffold629.g15858.t1"/>
    </source>
</evidence>
<reference evidence="3" key="1">
    <citation type="submission" date="2016-11" db="UniProtKB">
        <authorList>
            <consortium name="WormBaseParasite"/>
        </authorList>
    </citation>
    <scope>IDENTIFICATION</scope>
</reference>
<protein>
    <submittedName>
        <fullName evidence="3">ATS domain-containing protein</fullName>
    </submittedName>
</protein>
<name>A0A1I7U892_9PELO</name>
<dbReference type="WBParaSite" id="Csp11.Scaffold629.g15858.t1">
    <property type="protein sequence ID" value="Csp11.Scaffold629.g15858.t1"/>
    <property type="gene ID" value="Csp11.Scaffold629.g15858"/>
</dbReference>
<evidence type="ECO:0000256" key="1">
    <source>
        <dbReference type="SAM" id="MobiDB-lite"/>
    </source>
</evidence>
<dbReference type="AlphaFoldDB" id="A0A1I7U892"/>
<organism evidence="2 3">
    <name type="scientific">Caenorhabditis tropicalis</name>
    <dbReference type="NCBI Taxonomy" id="1561998"/>
    <lineage>
        <taxon>Eukaryota</taxon>
        <taxon>Metazoa</taxon>
        <taxon>Ecdysozoa</taxon>
        <taxon>Nematoda</taxon>
        <taxon>Chromadorea</taxon>
        <taxon>Rhabditida</taxon>
        <taxon>Rhabditina</taxon>
        <taxon>Rhabditomorpha</taxon>
        <taxon>Rhabditoidea</taxon>
        <taxon>Rhabditidae</taxon>
        <taxon>Peloderinae</taxon>
        <taxon>Caenorhabditis</taxon>
    </lineage>
</organism>